<comment type="caution">
    <text evidence="11">The sequence shown here is derived from an EMBL/GenBank/DDBJ whole genome shotgun (WGS) entry which is preliminary data.</text>
</comment>
<reference evidence="12" key="1">
    <citation type="journal article" date="2019" name="Int. J. Syst. Evol. Microbiol.">
        <title>The Global Catalogue of Microorganisms (GCM) 10K type strain sequencing project: providing services to taxonomists for standard genome sequencing and annotation.</title>
        <authorList>
            <consortium name="The Broad Institute Genomics Platform"/>
            <consortium name="The Broad Institute Genome Sequencing Center for Infectious Disease"/>
            <person name="Wu L."/>
            <person name="Ma J."/>
        </authorList>
    </citation>
    <scope>NUCLEOTIDE SEQUENCE [LARGE SCALE GENOMIC DNA]</scope>
    <source>
        <strain evidence="12">CCUG 56754</strain>
    </source>
</reference>
<keyword evidence="4 9" id="KW-0456">Lyase</keyword>
<dbReference type="Pfam" id="PF02602">
    <property type="entry name" value="HEM4"/>
    <property type="match status" value="1"/>
</dbReference>
<feature type="domain" description="Tetrapyrrole biosynthesis uroporphyrinogen III synthase" evidence="10">
    <location>
        <begin position="21"/>
        <end position="250"/>
    </location>
</feature>
<dbReference type="EMBL" id="JBHTKJ010000039">
    <property type="protein sequence ID" value="MFD1039538.1"/>
    <property type="molecule type" value="Genomic_DNA"/>
</dbReference>
<protein>
    <recommendedName>
        <fullName evidence="7 9">Uroporphyrinogen-III synthase</fullName>
        <ecNumber evidence="3 9">4.2.1.75</ecNumber>
    </recommendedName>
</protein>
<dbReference type="RefSeq" id="WP_390363197.1">
    <property type="nucleotide sequence ID" value="NZ_JBHTKJ010000039.1"/>
</dbReference>
<evidence type="ECO:0000256" key="4">
    <source>
        <dbReference type="ARBA" id="ARBA00023239"/>
    </source>
</evidence>
<organism evidence="11 12">
    <name type="scientific">Virgibacillus byunsanensis</name>
    <dbReference type="NCBI Taxonomy" id="570945"/>
    <lineage>
        <taxon>Bacteria</taxon>
        <taxon>Bacillati</taxon>
        <taxon>Bacillota</taxon>
        <taxon>Bacilli</taxon>
        <taxon>Bacillales</taxon>
        <taxon>Bacillaceae</taxon>
        <taxon>Virgibacillus</taxon>
    </lineage>
</organism>
<proteinExistence type="inferred from homology"/>
<evidence type="ECO:0000256" key="9">
    <source>
        <dbReference type="RuleBase" id="RU366031"/>
    </source>
</evidence>
<comment type="function">
    <text evidence="6 9">Catalyzes cyclization of the linear tetrapyrrole, hydroxymethylbilane, to the macrocyclic uroporphyrinogen III.</text>
</comment>
<keyword evidence="5 9" id="KW-0627">Porphyrin biosynthesis</keyword>
<keyword evidence="12" id="KW-1185">Reference proteome</keyword>
<comment type="similarity">
    <text evidence="2 9">Belongs to the uroporphyrinogen-III synthase family.</text>
</comment>
<dbReference type="Gene3D" id="3.40.50.10090">
    <property type="match status" value="2"/>
</dbReference>
<evidence type="ECO:0000313" key="12">
    <source>
        <dbReference type="Proteomes" id="UP001597040"/>
    </source>
</evidence>
<dbReference type="InterPro" id="IPR039793">
    <property type="entry name" value="UROS/Hem4"/>
</dbReference>
<dbReference type="EC" id="4.2.1.75" evidence="3 9"/>
<name>A0ABW3LNZ1_9BACI</name>
<dbReference type="CDD" id="cd06578">
    <property type="entry name" value="HemD"/>
    <property type="match status" value="1"/>
</dbReference>
<comment type="catalytic activity">
    <reaction evidence="8 9">
        <text>hydroxymethylbilane = uroporphyrinogen III + H2O</text>
        <dbReference type="Rhea" id="RHEA:18965"/>
        <dbReference type="ChEBI" id="CHEBI:15377"/>
        <dbReference type="ChEBI" id="CHEBI:57308"/>
        <dbReference type="ChEBI" id="CHEBI:57845"/>
        <dbReference type="EC" id="4.2.1.75"/>
    </reaction>
</comment>
<evidence type="ECO:0000256" key="3">
    <source>
        <dbReference type="ARBA" id="ARBA00013109"/>
    </source>
</evidence>
<comment type="pathway">
    <text evidence="1 9">Porphyrin-containing compound metabolism; protoporphyrin-IX biosynthesis; coproporphyrinogen-III from 5-aminolevulinate: step 3/4.</text>
</comment>
<evidence type="ECO:0000256" key="8">
    <source>
        <dbReference type="ARBA" id="ARBA00048617"/>
    </source>
</evidence>
<dbReference type="InterPro" id="IPR036108">
    <property type="entry name" value="4pyrrol_syn_uPrphyn_synt_sf"/>
</dbReference>
<evidence type="ECO:0000256" key="2">
    <source>
        <dbReference type="ARBA" id="ARBA00008133"/>
    </source>
</evidence>
<dbReference type="SUPFAM" id="SSF69618">
    <property type="entry name" value="HemD-like"/>
    <property type="match status" value="1"/>
</dbReference>
<dbReference type="PANTHER" id="PTHR38042">
    <property type="entry name" value="UROPORPHYRINOGEN-III SYNTHASE, CHLOROPLASTIC"/>
    <property type="match status" value="1"/>
</dbReference>
<evidence type="ECO:0000256" key="7">
    <source>
        <dbReference type="ARBA" id="ARBA00040167"/>
    </source>
</evidence>
<gene>
    <name evidence="11" type="ORF">ACFQ3N_14200</name>
</gene>
<evidence type="ECO:0000313" key="11">
    <source>
        <dbReference type="EMBL" id="MFD1039538.1"/>
    </source>
</evidence>
<accession>A0ABW3LNZ1</accession>
<dbReference type="Proteomes" id="UP001597040">
    <property type="component" value="Unassembled WGS sequence"/>
</dbReference>
<dbReference type="InterPro" id="IPR003754">
    <property type="entry name" value="4pyrrol_synth_uPrphyn_synth"/>
</dbReference>
<evidence type="ECO:0000259" key="10">
    <source>
        <dbReference type="Pfam" id="PF02602"/>
    </source>
</evidence>
<sequence length="263" mass="29837">MSSLLHGKSILVTREKDQAKEFVEKILVNGGTPVEVPLLKISCKYSKEQEQIINRMETYNWLFFTSANGVHCFFKCLNNLGIRFPELKALEIAVVGDKTAHVLEEYGYSAQFIPSTYNADVMAHEFIATHANVNGKVLVIKGNRSRDVLQKEFSKKNIPCDNLEVYETNFNYQIKTKLNELCVTEDLDFLTFTSPSTVEAFIELKNDDRYLSKLKSTACVCIGTTTENKAMELGFTNTITPSEFTTEGMIDVIRKIMGRDRLE</sequence>
<evidence type="ECO:0000256" key="6">
    <source>
        <dbReference type="ARBA" id="ARBA00037589"/>
    </source>
</evidence>
<dbReference type="GO" id="GO:0004852">
    <property type="term" value="F:uroporphyrinogen-III synthase activity"/>
    <property type="evidence" value="ECO:0007669"/>
    <property type="project" value="UniProtKB-EC"/>
</dbReference>
<evidence type="ECO:0000256" key="1">
    <source>
        <dbReference type="ARBA" id="ARBA00004772"/>
    </source>
</evidence>
<dbReference type="PANTHER" id="PTHR38042:SF1">
    <property type="entry name" value="UROPORPHYRINOGEN-III SYNTHASE, CHLOROPLASTIC"/>
    <property type="match status" value="1"/>
</dbReference>
<evidence type="ECO:0000256" key="5">
    <source>
        <dbReference type="ARBA" id="ARBA00023244"/>
    </source>
</evidence>